<keyword evidence="1" id="KW-0812">Transmembrane</keyword>
<accession>F4KPE2</accession>
<dbReference type="EMBL" id="CP002691">
    <property type="protein sequence ID" value="AEE49896.1"/>
    <property type="molecule type" value="Genomic_DNA"/>
</dbReference>
<keyword evidence="1" id="KW-1133">Transmembrane helix</keyword>
<evidence type="ECO:0000256" key="1">
    <source>
        <dbReference type="SAM" id="Phobius"/>
    </source>
</evidence>
<name>F4KPE2_HALH1</name>
<reference evidence="2 3" key="1">
    <citation type="journal article" date="2011" name="Stand. Genomic Sci.">
        <title>Complete genome sequence of Haliscomenobacter hydrossis type strain (O).</title>
        <authorList>
            <consortium name="US DOE Joint Genome Institute (JGI-PGF)"/>
            <person name="Daligault H."/>
            <person name="Lapidus A."/>
            <person name="Zeytun A."/>
            <person name="Nolan M."/>
            <person name="Lucas S."/>
            <person name="Del Rio T.G."/>
            <person name="Tice H."/>
            <person name="Cheng J.F."/>
            <person name="Tapia R."/>
            <person name="Han C."/>
            <person name="Goodwin L."/>
            <person name="Pitluck S."/>
            <person name="Liolios K."/>
            <person name="Pagani I."/>
            <person name="Ivanova N."/>
            <person name="Huntemann M."/>
            <person name="Mavromatis K."/>
            <person name="Mikhailova N."/>
            <person name="Pati A."/>
            <person name="Chen A."/>
            <person name="Palaniappan K."/>
            <person name="Land M."/>
            <person name="Hauser L."/>
            <person name="Brambilla E.M."/>
            <person name="Rohde M."/>
            <person name="Verbarg S."/>
            <person name="Goker M."/>
            <person name="Bristow J."/>
            <person name="Eisen J.A."/>
            <person name="Markowitz V."/>
            <person name="Hugenholtz P."/>
            <person name="Kyrpides N.C."/>
            <person name="Klenk H.P."/>
            <person name="Woyke T."/>
        </authorList>
    </citation>
    <scope>NUCLEOTIDE SEQUENCE [LARGE SCALE GENOMIC DNA]</scope>
    <source>
        <strain evidence="3">ATCC 27775 / DSM 1100 / LMG 10767 / O</strain>
    </source>
</reference>
<dbReference type="Proteomes" id="UP000008461">
    <property type="component" value="Chromosome"/>
</dbReference>
<proteinExistence type="predicted"/>
<dbReference type="RefSeq" id="WP_013764449.1">
    <property type="nucleotide sequence ID" value="NC_015510.1"/>
</dbReference>
<sequence>MENQDIQAKIEAALNSLEGIQSAVADPLLLQKIEERVQANRARGQIEPAKVRYIAFRLAIAACIILVLNCTVWLSVGIRQQQNKTVQQFSEIYFGTPLNY</sequence>
<organism evidence="2 3">
    <name type="scientific">Haliscomenobacter hydrossis (strain ATCC 27775 / DSM 1100 / LMG 10767 / O)</name>
    <dbReference type="NCBI Taxonomy" id="760192"/>
    <lineage>
        <taxon>Bacteria</taxon>
        <taxon>Pseudomonadati</taxon>
        <taxon>Bacteroidota</taxon>
        <taxon>Saprospiria</taxon>
        <taxon>Saprospirales</taxon>
        <taxon>Haliscomenobacteraceae</taxon>
        <taxon>Haliscomenobacter</taxon>
    </lineage>
</organism>
<dbReference type="AlphaFoldDB" id="F4KPE2"/>
<gene>
    <name evidence="2" type="ordered locus">Halhy_2011</name>
</gene>
<dbReference type="STRING" id="760192.Halhy_2011"/>
<dbReference type="HOGENOM" id="CLU_2301894_0_0_10"/>
<protein>
    <submittedName>
        <fullName evidence="2">Uncharacterized protein</fullName>
    </submittedName>
</protein>
<evidence type="ECO:0000313" key="2">
    <source>
        <dbReference type="EMBL" id="AEE49896.1"/>
    </source>
</evidence>
<keyword evidence="3" id="KW-1185">Reference proteome</keyword>
<reference key="2">
    <citation type="submission" date="2011-04" db="EMBL/GenBank/DDBJ databases">
        <title>Complete sequence of chromosome of Haliscomenobacter hydrossis DSM 1100.</title>
        <authorList>
            <consortium name="US DOE Joint Genome Institute (JGI-PGF)"/>
            <person name="Lucas S."/>
            <person name="Han J."/>
            <person name="Lapidus A."/>
            <person name="Bruce D."/>
            <person name="Goodwin L."/>
            <person name="Pitluck S."/>
            <person name="Peters L."/>
            <person name="Kyrpides N."/>
            <person name="Mavromatis K."/>
            <person name="Ivanova N."/>
            <person name="Ovchinnikova G."/>
            <person name="Pagani I."/>
            <person name="Daligault H."/>
            <person name="Detter J.C."/>
            <person name="Han C."/>
            <person name="Land M."/>
            <person name="Hauser L."/>
            <person name="Markowitz V."/>
            <person name="Cheng J.-F."/>
            <person name="Hugenholtz P."/>
            <person name="Woyke T."/>
            <person name="Wu D."/>
            <person name="Verbarg S."/>
            <person name="Frueling A."/>
            <person name="Brambilla E."/>
            <person name="Klenk H.-P."/>
            <person name="Eisen J.A."/>
        </authorList>
    </citation>
    <scope>NUCLEOTIDE SEQUENCE</scope>
    <source>
        <strain>DSM 1100</strain>
    </source>
</reference>
<dbReference type="KEGG" id="hhy:Halhy_2011"/>
<keyword evidence="1" id="KW-0472">Membrane</keyword>
<evidence type="ECO:0000313" key="3">
    <source>
        <dbReference type="Proteomes" id="UP000008461"/>
    </source>
</evidence>
<feature type="transmembrane region" description="Helical" evidence="1">
    <location>
        <begin position="54"/>
        <end position="76"/>
    </location>
</feature>